<keyword evidence="2" id="KW-1185">Reference proteome</keyword>
<accession>A0A9P7UCZ2</accession>
<name>A0A9P7UCZ2_9PEZI</name>
<dbReference type="EMBL" id="JAESDN010000005">
    <property type="protein sequence ID" value="KAG7050571.1"/>
    <property type="molecule type" value="Genomic_DNA"/>
</dbReference>
<evidence type="ECO:0000313" key="1">
    <source>
        <dbReference type="EMBL" id="KAG7050571.1"/>
    </source>
</evidence>
<dbReference type="Proteomes" id="UP000699042">
    <property type="component" value="Unassembled WGS sequence"/>
</dbReference>
<comment type="caution">
    <text evidence="1">The sequence shown here is derived from an EMBL/GenBank/DDBJ whole genome shotgun (WGS) entry which is preliminary data.</text>
</comment>
<sequence length="88" mass="9608">MPVYLSYYSCLAQVCMEEKMHGTFHHQARASRSQSMVIMLGIQIGDTGPPMISRELTLPNFGFISCVAPNGPVAGGTPRLEIPQLSLQ</sequence>
<gene>
    <name evidence="1" type="ORF">JMJ77_013315</name>
</gene>
<reference evidence="1" key="1">
    <citation type="submission" date="2021-05" db="EMBL/GenBank/DDBJ databases">
        <title>Comparative genomics of three Colletotrichum scovillei strains and genetic complementation revealed genes involved fungal growth and virulence on chili pepper.</title>
        <authorList>
            <person name="Hsieh D.-K."/>
            <person name="Chuang S.-C."/>
            <person name="Chen C.-Y."/>
            <person name="Chao Y.-T."/>
            <person name="Lu M.-Y.J."/>
            <person name="Lee M.-H."/>
            <person name="Shih M.-C."/>
        </authorList>
    </citation>
    <scope>NUCLEOTIDE SEQUENCE</scope>
    <source>
        <strain evidence="1">Coll-153</strain>
    </source>
</reference>
<dbReference type="AlphaFoldDB" id="A0A9P7UCZ2"/>
<organism evidence="1 2">
    <name type="scientific">Colletotrichum scovillei</name>
    <dbReference type="NCBI Taxonomy" id="1209932"/>
    <lineage>
        <taxon>Eukaryota</taxon>
        <taxon>Fungi</taxon>
        <taxon>Dikarya</taxon>
        <taxon>Ascomycota</taxon>
        <taxon>Pezizomycotina</taxon>
        <taxon>Sordariomycetes</taxon>
        <taxon>Hypocreomycetidae</taxon>
        <taxon>Glomerellales</taxon>
        <taxon>Glomerellaceae</taxon>
        <taxon>Colletotrichum</taxon>
        <taxon>Colletotrichum acutatum species complex</taxon>
    </lineage>
</organism>
<proteinExistence type="predicted"/>
<evidence type="ECO:0000313" key="2">
    <source>
        <dbReference type="Proteomes" id="UP000699042"/>
    </source>
</evidence>
<protein>
    <submittedName>
        <fullName evidence="1">Uncharacterized protein</fullName>
    </submittedName>
</protein>